<reference evidence="3" key="1">
    <citation type="submission" date="2023-07" db="EMBL/GenBank/DDBJ databases">
        <title>30 novel species of actinomycetes from the DSMZ collection.</title>
        <authorList>
            <person name="Nouioui I."/>
        </authorList>
    </citation>
    <scope>NUCLEOTIDE SEQUENCE [LARGE SCALE GENOMIC DNA]</scope>
    <source>
        <strain evidence="3">DSM 42041</strain>
    </source>
</reference>
<feature type="chain" id="PRO_5046353568" evidence="1">
    <location>
        <begin position="20"/>
        <end position="129"/>
    </location>
</feature>
<protein>
    <submittedName>
        <fullName evidence="2">Uncharacterized protein</fullName>
    </submittedName>
</protein>
<sequence length="129" mass="14724">MVAAVAGSASVLAIAPAHAVNWDWGPWYEKYAGYDAGATAYFEEHGDRLKLCDTSTDGYRAHVRVESNRTSNLVYRFSDTYDNGRCSYIDANDRSYSNLRENTWYTIWVGEGTSSVTRNWKPYEIYNDH</sequence>
<dbReference type="RefSeq" id="WP_311676140.1">
    <property type="nucleotide sequence ID" value="NZ_JAVREQ010000042.1"/>
</dbReference>
<organism evidence="2 3">
    <name type="scientific">Streptomyces hazeniae</name>
    <dbReference type="NCBI Taxonomy" id="3075538"/>
    <lineage>
        <taxon>Bacteria</taxon>
        <taxon>Bacillati</taxon>
        <taxon>Actinomycetota</taxon>
        <taxon>Actinomycetes</taxon>
        <taxon>Kitasatosporales</taxon>
        <taxon>Streptomycetaceae</taxon>
        <taxon>Streptomyces</taxon>
    </lineage>
</organism>
<feature type="signal peptide" evidence="1">
    <location>
        <begin position="1"/>
        <end position="19"/>
    </location>
</feature>
<comment type="caution">
    <text evidence="2">The sequence shown here is derived from an EMBL/GenBank/DDBJ whole genome shotgun (WGS) entry which is preliminary data.</text>
</comment>
<evidence type="ECO:0000313" key="3">
    <source>
        <dbReference type="Proteomes" id="UP001183414"/>
    </source>
</evidence>
<accession>A0ABU2NZZ0</accession>
<evidence type="ECO:0000256" key="1">
    <source>
        <dbReference type="SAM" id="SignalP"/>
    </source>
</evidence>
<keyword evidence="3" id="KW-1185">Reference proteome</keyword>
<gene>
    <name evidence="2" type="ORF">RM572_27770</name>
</gene>
<evidence type="ECO:0000313" key="2">
    <source>
        <dbReference type="EMBL" id="MDT0382561.1"/>
    </source>
</evidence>
<keyword evidence="1" id="KW-0732">Signal</keyword>
<dbReference type="EMBL" id="JAVREQ010000042">
    <property type="protein sequence ID" value="MDT0382561.1"/>
    <property type="molecule type" value="Genomic_DNA"/>
</dbReference>
<dbReference type="Proteomes" id="UP001183414">
    <property type="component" value="Unassembled WGS sequence"/>
</dbReference>
<proteinExistence type="predicted"/>
<name>A0ABU2NZZ0_9ACTN</name>